<comment type="caution">
    <text evidence="9">The sequence shown here is derived from an EMBL/GenBank/DDBJ whole genome shotgun (WGS) entry which is preliminary data.</text>
</comment>
<feature type="region of interest" description="Disordered" evidence="7">
    <location>
        <begin position="68"/>
        <end position="98"/>
    </location>
</feature>
<accession>A0A6N4RC30</accession>
<dbReference type="NCBIfam" id="TIGR01933">
    <property type="entry name" value="hflK"/>
    <property type="match status" value="1"/>
</dbReference>
<organism evidence="9 10">
    <name type="scientific">Blastochloris viridis</name>
    <name type="common">Rhodopseudomonas viridis</name>
    <dbReference type="NCBI Taxonomy" id="1079"/>
    <lineage>
        <taxon>Bacteria</taxon>
        <taxon>Pseudomonadati</taxon>
        <taxon>Pseudomonadota</taxon>
        <taxon>Alphaproteobacteria</taxon>
        <taxon>Hyphomicrobiales</taxon>
        <taxon>Blastochloridaceae</taxon>
        <taxon>Blastochloris</taxon>
    </lineage>
</organism>
<feature type="domain" description="Band 7" evidence="8">
    <location>
        <begin position="155"/>
        <end position="332"/>
    </location>
</feature>
<dbReference type="PANTHER" id="PTHR43327:SF2">
    <property type="entry name" value="MODULATOR OF FTSH PROTEASE HFLK"/>
    <property type="match status" value="1"/>
</dbReference>
<keyword evidence="4 6" id="KW-1133">Transmembrane helix</keyword>
<sequence>MAVRLLLVRRTARRRGFTGLWPIRCGTRSPRRARLVRLRLSLSKGLGMLTTMKFLEMFAWDNGQGPWAKAGKSGKSTPSKLKAERPYAGRPSGPAAQPDLEDVVNQMAEKLRGFWRDGGGNGGGRFEGGQFGGNGPLGIALEWWAAAVVIIWVISGIYIVAPEQQGVVTRFGAYVRTDDSGLNYHAPWPLERVVKLPVTRVNQLEIGFRSGENGMDAMDVPAESLMLTGDQNIVDLDFTVNWKIANPAAFLFNVADPQGTLYDVAESVMRETIGRHPIDDALTSNKAAIQHEAKEHMQRVLNAYGLGIVIVNVALQKVNPPTEVIDAFRDVQAANADKQRMINEARGYANQIVPLARGEAARMIEQAEGYKAAKVAEATGAAQRFDVQVGAYQQAPGVTRDRLYYETMQDVMTNVPKVITTSRSANGVVPFLPLDRLMKPAAGPSNAQGEAR</sequence>
<evidence type="ECO:0000256" key="3">
    <source>
        <dbReference type="ARBA" id="ARBA00022692"/>
    </source>
</evidence>
<dbReference type="SMART" id="SM00244">
    <property type="entry name" value="PHB"/>
    <property type="match status" value="1"/>
</dbReference>
<comment type="similarity">
    <text evidence="2 6">Belongs to the band 7/mec-2 family. HflK subfamily.</text>
</comment>
<evidence type="ECO:0000256" key="2">
    <source>
        <dbReference type="ARBA" id="ARBA00006971"/>
    </source>
</evidence>
<dbReference type="GO" id="GO:0008233">
    <property type="term" value="F:peptidase activity"/>
    <property type="evidence" value="ECO:0007669"/>
    <property type="project" value="UniProtKB-KW"/>
</dbReference>
<comment type="subunit">
    <text evidence="6">HflC and HflK may interact to form a multimeric complex.</text>
</comment>
<dbReference type="CDD" id="cd03404">
    <property type="entry name" value="SPFH_HflK"/>
    <property type="match status" value="1"/>
</dbReference>
<name>A0A6N4RC30_BLAVI</name>
<evidence type="ECO:0000313" key="9">
    <source>
        <dbReference type="EMBL" id="TKW61307.1"/>
    </source>
</evidence>
<proteinExistence type="inferred from homology"/>
<gene>
    <name evidence="9" type="primary">hflK</name>
    <name evidence="9" type="ORF">DI628_01360</name>
</gene>
<dbReference type="Pfam" id="PF01145">
    <property type="entry name" value="Band_7"/>
    <property type="match status" value="1"/>
</dbReference>
<evidence type="ECO:0000256" key="1">
    <source>
        <dbReference type="ARBA" id="ARBA00004167"/>
    </source>
</evidence>
<dbReference type="Gene3D" id="3.30.479.30">
    <property type="entry name" value="Band 7 domain"/>
    <property type="match status" value="1"/>
</dbReference>
<comment type="function">
    <text evidence="6">HflC and HflK could encode or regulate a protease.</text>
</comment>
<dbReference type="Proteomes" id="UP000320948">
    <property type="component" value="Unassembled WGS sequence"/>
</dbReference>
<keyword evidence="5 6" id="KW-0472">Membrane</keyword>
<evidence type="ECO:0000256" key="4">
    <source>
        <dbReference type="ARBA" id="ARBA00022989"/>
    </source>
</evidence>
<dbReference type="AlphaFoldDB" id="A0A6N4RC30"/>
<reference evidence="9 10" key="1">
    <citation type="journal article" date="2017" name="Nat. Commun.">
        <title>In situ click chemistry generation of cyclooxygenase-2 inhibitors.</title>
        <authorList>
            <person name="Bhardwaj A."/>
            <person name="Kaur J."/>
            <person name="Wuest M."/>
            <person name="Wuest F."/>
        </authorList>
    </citation>
    <scope>NUCLEOTIDE SEQUENCE [LARGE SCALE GENOMIC DNA]</scope>
    <source>
        <strain evidence="9">S2_018_000_R2_106</strain>
    </source>
</reference>
<evidence type="ECO:0000256" key="5">
    <source>
        <dbReference type="ARBA" id="ARBA00023136"/>
    </source>
</evidence>
<protein>
    <recommendedName>
        <fullName evidence="6">Protein HflK</fullName>
    </recommendedName>
</protein>
<dbReference type="PANTHER" id="PTHR43327">
    <property type="entry name" value="STOMATIN-LIKE PROTEIN 2, MITOCHONDRIAL"/>
    <property type="match status" value="1"/>
</dbReference>
<dbReference type="InterPro" id="IPR001107">
    <property type="entry name" value="Band_7"/>
</dbReference>
<dbReference type="InterPro" id="IPR050710">
    <property type="entry name" value="Band7/mec-2_domain"/>
</dbReference>
<dbReference type="InterPro" id="IPR010201">
    <property type="entry name" value="HflK"/>
</dbReference>
<evidence type="ECO:0000256" key="6">
    <source>
        <dbReference type="RuleBase" id="RU364113"/>
    </source>
</evidence>
<dbReference type="SUPFAM" id="SSF117892">
    <property type="entry name" value="Band 7/SPFH domain"/>
    <property type="match status" value="1"/>
</dbReference>
<dbReference type="GO" id="GO:0016020">
    <property type="term" value="C:membrane"/>
    <property type="evidence" value="ECO:0007669"/>
    <property type="project" value="UniProtKB-SubCell"/>
</dbReference>
<evidence type="ECO:0000259" key="8">
    <source>
        <dbReference type="SMART" id="SM00244"/>
    </source>
</evidence>
<feature type="transmembrane region" description="Helical" evidence="6">
    <location>
        <begin position="143"/>
        <end position="161"/>
    </location>
</feature>
<evidence type="ECO:0000313" key="10">
    <source>
        <dbReference type="Proteomes" id="UP000320948"/>
    </source>
</evidence>
<keyword evidence="9" id="KW-0378">Hydrolase</keyword>
<comment type="subcellular location">
    <subcellularLocation>
        <location evidence="1">Membrane</location>
        <topology evidence="1">Single-pass membrane protein</topology>
    </subcellularLocation>
</comment>
<evidence type="ECO:0000256" key="7">
    <source>
        <dbReference type="SAM" id="MobiDB-lite"/>
    </source>
</evidence>
<dbReference type="EMBL" id="VAFM01000001">
    <property type="protein sequence ID" value="TKW61307.1"/>
    <property type="molecule type" value="Genomic_DNA"/>
</dbReference>
<dbReference type="GO" id="GO:0006508">
    <property type="term" value="P:proteolysis"/>
    <property type="evidence" value="ECO:0007669"/>
    <property type="project" value="UniProtKB-KW"/>
</dbReference>
<keyword evidence="9" id="KW-0645">Protease</keyword>
<dbReference type="InterPro" id="IPR036013">
    <property type="entry name" value="Band_7/SPFH_dom_sf"/>
</dbReference>
<keyword evidence="3 6" id="KW-0812">Transmembrane</keyword>